<dbReference type="GO" id="GO:0005743">
    <property type="term" value="C:mitochondrial inner membrane"/>
    <property type="evidence" value="ECO:0007669"/>
    <property type="project" value="UniProtKB-SubCell"/>
</dbReference>
<evidence type="ECO:0000256" key="5">
    <source>
        <dbReference type="ARBA" id="ARBA00022448"/>
    </source>
</evidence>
<accession>A0A7R9PG80</accession>
<evidence type="ECO:0000256" key="6">
    <source>
        <dbReference type="ARBA" id="ARBA00022660"/>
    </source>
</evidence>
<dbReference type="EMBL" id="OE839112">
    <property type="protein sequence ID" value="CAD7585586.1"/>
    <property type="molecule type" value="Genomic_DNA"/>
</dbReference>
<evidence type="ECO:0000256" key="9">
    <source>
        <dbReference type="ARBA" id="ARBA00023128"/>
    </source>
</evidence>
<evidence type="ECO:0000256" key="2">
    <source>
        <dbReference type="ARBA" id="ARBA00004443"/>
    </source>
</evidence>
<gene>
    <name evidence="11" type="ORF">TGEB3V08_LOCUS86</name>
</gene>
<keyword evidence="10" id="KW-0472">Membrane</keyword>
<comment type="subunit">
    <text evidence="4">Complex I is composed of 45 different subunits.</text>
</comment>
<evidence type="ECO:0000313" key="11">
    <source>
        <dbReference type="EMBL" id="CAD7585586.1"/>
    </source>
</evidence>
<keyword evidence="7" id="KW-0999">Mitochondrion inner membrane</keyword>
<proteinExistence type="inferred from homology"/>
<keyword evidence="6" id="KW-0679">Respiratory chain</keyword>
<dbReference type="PANTHER" id="PTHR12653:SF0">
    <property type="entry name" value="NADH DEHYDROGENASE [UBIQUINONE] 1 ALPHA SUBCOMPLEX SUBUNIT 5"/>
    <property type="match status" value="1"/>
</dbReference>
<evidence type="ECO:0000256" key="10">
    <source>
        <dbReference type="ARBA" id="ARBA00023136"/>
    </source>
</evidence>
<keyword evidence="8" id="KW-0249">Electron transport</keyword>
<evidence type="ECO:0000256" key="7">
    <source>
        <dbReference type="ARBA" id="ARBA00022792"/>
    </source>
</evidence>
<evidence type="ECO:0000256" key="4">
    <source>
        <dbReference type="ARBA" id="ARBA00011533"/>
    </source>
</evidence>
<dbReference type="InterPro" id="IPR006806">
    <property type="entry name" value="NDUFA5"/>
</dbReference>
<comment type="function">
    <text evidence="1">Accessory subunit of the mitochondrial membrane respiratory chain NADH dehydrogenase (Complex I), that is believed not to be involved in catalysis. Complex I functions in the transfer of electrons from NADH to the respiratory chain. The immediate electron acceptor for the enzyme is believed to be ubiquinone.</text>
</comment>
<evidence type="ECO:0000256" key="3">
    <source>
        <dbReference type="ARBA" id="ARBA00010261"/>
    </source>
</evidence>
<evidence type="ECO:0000256" key="8">
    <source>
        <dbReference type="ARBA" id="ARBA00022982"/>
    </source>
</evidence>
<keyword evidence="9" id="KW-0496">Mitochondrion</keyword>
<sequence>MYQWLKTGSVQKQKLTETPTEILCTSFDTDWINNTTPQQVQEPVPGQTTGLTGLVVSKHPHHTLGILYNKILRSLQKMPSDAAYRKYTEKIISERARIVETTSTVSEIENNIGCGQVEELIVQAENELVLARKMLGWKPWEPLVQDAAPHQWAWPPAKFGGELPLGSPCDDSTGLHSGQGLLEGLLQ</sequence>
<dbReference type="AlphaFoldDB" id="A0A7R9PG80"/>
<evidence type="ECO:0008006" key="12">
    <source>
        <dbReference type="Google" id="ProtNLM"/>
    </source>
</evidence>
<protein>
    <recommendedName>
        <fullName evidence="12">NADH dehydrogenase [ubiquinone] 1 alpha subcomplex subunit 5</fullName>
    </recommendedName>
</protein>
<organism evidence="11">
    <name type="scientific">Timema genevievae</name>
    <name type="common">Walking stick</name>
    <dbReference type="NCBI Taxonomy" id="629358"/>
    <lineage>
        <taxon>Eukaryota</taxon>
        <taxon>Metazoa</taxon>
        <taxon>Ecdysozoa</taxon>
        <taxon>Arthropoda</taxon>
        <taxon>Hexapoda</taxon>
        <taxon>Insecta</taxon>
        <taxon>Pterygota</taxon>
        <taxon>Neoptera</taxon>
        <taxon>Polyneoptera</taxon>
        <taxon>Phasmatodea</taxon>
        <taxon>Timematodea</taxon>
        <taxon>Timematoidea</taxon>
        <taxon>Timematidae</taxon>
        <taxon>Timema</taxon>
    </lineage>
</organism>
<dbReference type="PANTHER" id="PTHR12653">
    <property type="entry name" value="NADH-UBIQUINONE OXIDOREDUCTASE 13 KD-B SUBUNIT"/>
    <property type="match status" value="1"/>
</dbReference>
<keyword evidence="5" id="KW-0813">Transport</keyword>
<evidence type="ECO:0000256" key="1">
    <source>
        <dbReference type="ARBA" id="ARBA00003195"/>
    </source>
</evidence>
<dbReference type="GO" id="GO:0022904">
    <property type="term" value="P:respiratory electron transport chain"/>
    <property type="evidence" value="ECO:0007669"/>
    <property type="project" value="InterPro"/>
</dbReference>
<dbReference type="Pfam" id="PF04716">
    <property type="entry name" value="ETC_C1_NDUFA5"/>
    <property type="match status" value="1"/>
</dbReference>
<comment type="similarity">
    <text evidence="3">Belongs to the complex I NDUFA5 subunit family.</text>
</comment>
<name>A0A7R9PG80_TIMGE</name>
<reference evidence="11" key="1">
    <citation type="submission" date="2020-11" db="EMBL/GenBank/DDBJ databases">
        <authorList>
            <person name="Tran Van P."/>
        </authorList>
    </citation>
    <scope>NUCLEOTIDE SEQUENCE</scope>
</reference>
<comment type="subcellular location">
    <subcellularLocation>
        <location evidence="2">Mitochondrion inner membrane</location>
        <topology evidence="2">Peripheral membrane protein</topology>
        <orientation evidence="2">Matrix side</orientation>
    </subcellularLocation>
</comment>